<keyword evidence="1" id="KW-1133">Transmembrane helix</keyword>
<dbReference type="CDD" id="cd20707">
    <property type="entry name" value="MIX_III"/>
    <property type="match status" value="1"/>
</dbReference>
<comment type="caution">
    <text evidence="3">The sequence shown here is derived from an EMBL/GenBank/DDBJ whole genome shotgun (WGS) entry which is preliminary data.</text>
</comment>
<dbReference type="InterPro" id="IPR046864">
    <property type="entry name" value="VasX_N"/>
</dbReference>
<gene>
    <name evidence="3" type="ORF">F896_02393</name>
</gene>
<feature type="transmembrane region" description="Helical" evidence="1">
    <location>
        <begin position="833"/>
        <end position="856"/>
    </location>
</feature>
<feature type="transmembrane region" description="Helical" evidence="1">
    <location>
        <begin position="794"/>
        <end position="813"/>
    </location>
</feature>
<evidence type="ECO:0000313" key="3">
    <source>
        <dbReference type="EMBL" id="EOR06711.1"/>
    </source>
</evidence>
<proteinExistence type="predicted"/>
<keyword evidence="1" id="KW-0472">Membrane</keyword>
<dbReference type="NCBIfam" id="NF041559">
    <property type="entry name" value="BTH_I2691_fam"/>
    <property type="match status" value="1"/>
</dbReference>
<dbReference type="Proteomes" id="UP000016203">
    <property type="component" value="Unassembled WGS sequence"/>
</dbReference>
<name>R9B2U0_9GAMM</name>
<dbReference type="HOGENOM" id="CLU_014652_0_0_6"/>
<protein>
    <recommendedName>
        <fullName evidence="2">Toxin VasX N-terminal region domain-containing protein</fullName>
    </recommendedName>
</protein>
<feature type="domain" description="Toxin VasX N-terminal region" evidence="2">
    <location>
        <begin position="65"/>
        <end position="220"/>
    </location>
</feature>
<dbReference type="Pfam" id="PF20249">
    <property type="entry name" value="VasX_N"/>
    <property type="match status" value="1"/>
</dbReference>
<keyword evidence="1" id="KW-0812">Transmembrane</keyword>
<accession>R9B2U0</accession>
<reference evidence="3 4" key="1">
    <citation type="submission" date="2013-03" db="EMBL/GenBank/DDBJ databases">
        <title>The Genome Sequence of Acinetobacter sp. CIP 110321.</title>
        <authorList>
            <consortium name="The Broad Institute Genome Sequencing Platform"/>
            <consortium name="The Broad Institute Genome Sequencing Center for Infectious Disease"/>
            <person name="Cerqueira G."/>
            <person name="Feldgarden M."/>
            <person name="Courvalin P."/>
            <person name="Perichon B."/>
            <person name="Grillot-Courvalin C."/>
            <person name="Clermont D."/>
            <person name="Rocha E."/>
            <person name="Yoon E.-J."/>
            <person name="Nemec A."/>
            <person name="Walker B."/>
            <person name="Young S.K."/>
            <person name="Zeng Q."/>
            <person name="Gargeya S."/>
            <person name="Fitzgerald M."/>
            <person name="Haas B."/>
            <person name="Abouelleil A."/>
            <person name="Alvarado L."/>
            <person name="Arachchi H.M."/>
            <person name="Berlin A.M."/>
            <person name="Chapman S.B."/>
            <person name="Dewar J."/>
            <person name="Goldberg J."/>
            <person name="Griggs A."/>
            <person name="Gujja S."/>
            <person name="Hansen M."/>
            <person name="Howarth C."/>
            <person name="Imamovic A."/>
            <person name="Larimer J."/>
            <person name="McCowan C."/>
            <person name="Murphy C."/>
            <person name="Neiman D."/>
            <person name="Pearson M."/>
            <person name="Priest M."/>
            <person name="Roberts A."/>
            <person name="Saif S."/>
            <person name="Shea T."/>
            <person name="Sisk P."/>
            <person name="Sykes S."/>
            <person name="Wortman J."/>
            <person name="Nusbaum C."/>
            <person name="Birren B."/>
        </authorList>
    </citation>
    <scope>NUCLEOTIDE SEQUENCE [LARGE SCALE GENOMIC DNA]</scope>
    <source>
        <strain evidence="3 4">CIP 110321</strain>
    </source>
</reference>
<evidence type="ECO:0000313" key="4">
    <source>
        <dbReference type="Proteomes" id="UP000016203"/>
    </source>
</evidence>
<sequence>MANDKPTFANNIKKFGTVDQQQKKLTQTLGASPNPSKISQQAAASTTQNNKIPVTQVAKKECTNFCRPTGINILPLKYSVARLGVKPLPAQLGANVTNVALKEYRYTVRMIDSGYIYLLIKRKSGKKEWVAYITNKKGFHQEFPIGSKAPLVAQDFACNKAGHSANASLITIPSVNNDDAQTVYLLHAHAPLSQKMRTQFEKNADQYAISGYWQKIDVAKGATQQHCLSGAQLTTIAMALESYGSARWGAINKKFSEKPKEHIGVALYDPIGITSKLNEDRNILSFAGIDSFLKEDKDGFSNEHKLQTMTLIDNMKQNLVANSIQAKFKIIDSNEEQRKKITDPYLQAEIQRAERMGDKKGLDNLKNFEKNAPAKAAAELEKQRAEAVKKATVDGNNAWKKYQAQLDMNGLEKFRKDVDKKSEESYAAAARYVDDHYNWLVSSNLLKGLFYFDQSEELKQGKTPKESNGFIFHAVIMDLMYGMNLLQKGKDLLNKWICEKKVSDKNLFLRAYCFNNKILMDEYAKIFESTMSAKSLLDYSKQGFGIFTAADAAFDSWLGNIEGKKFITAQNFKAPEKLLYWMSLMLNTALKEFGDIRLKTLHISQITVMATQGAQRHTAQLLYLRSGSLAQQVPLARLMYNLEFRAAAIASLPQTSTRYTYRNTRAVEIKNSVSLAVKGQPDITKNRILAIVGIFELLNFYFQYDAWKSDIKDKPELSVQLVGSMFSVSAVAFDMLGESWSRKTVAGAAASAAAFRLTAGSFGILGGVAGLYSDKVSYNDSNSLIIKRIILLRMATNLALLVGQAGVLASAIVNYTKNALIKSALTRLTTNSIVAFLMGARVILGLNLLTLGLIGLESALKAWVLDDAMEDWCQKTAFKLVSDPKKESIFKSALICAELAGDFHLGYARQLTDKSSLLFDLAF</sequence>
<organism evidence="3 4">
    <name type="scientific">Acinetobacter genomosp. 15BJ</name>
    <dbReference type="NCBI Taxonomy" id="106651"/>
    <lineage>
        <taxon>Bacteria</taxon>
        <taxon>Pseudomonadati</taxon>
        <taxon>Pseudomonadota</taxon>
        <taxon>Gammaproteobacteria</taxon>
        <taxon>Moraxellales</taxon>
        <taxon>Moraxellaceae</taxon>
        <taxon>Acinetobacter</taxon>
    </lineage>
</organism>
<evidence type="ECO:0000256" key="1">
    <source>
        <dbReference type="SAM" id="Phobius"/>
    </source>
</evidence>
<dbReference type="EMBL" id="AQFL01000013">
    <property type="protein sequence ID" value="EOR06711.1"/>
    <property type="molecule type" value="Genomic_DNA"/>
</dbReference>
<dbReference type="RefSeq" id="WP_016164021.1">
    <property type="nucleotide sequence ID" value="NZ_JAKZGC010000018.1"/>
</dbReference>
<evidence type="ECO:0000259" key="2">
    <source>
        <dbReference type="Pfam" id="PF20249"/>
    </source>
</evidence>
<dbReference type="PATRIC" id="fig|1217699.3.peg.2336"/>
<dbReference type="AlphaFoldDB" id="R9B2U0"/>
<dbReference type="InterPro" id="IPR048126">
    <property type="entry name" value="Toxin_VasX"/>
</dbReference>